<feature type="transmembrane region" description="Helical" evidence="8">
    <location>
        <begin position="201"/>
        <end position="221"/>
    </location>
</feature>
<organism evidence="10 11">
    <name type="scientific">Polaribacter pectinis</name>
    <dbReference type="NCBI Taxonomy" id="2738844"/>
    <lineage>
        <taxon>Bacteria</taxon>
        <taxon>Pseudomonadati</taxon>
        <taxon>Bacteroidota</taxon>
        <taxon>Flavobacteriia</taxon>
        <taxon>Flavobacteriales</taxon>
        <taxon>Flavobacteriaceae</taxon>
    </lineage>
</organism>
<keyword evidence="7" id="KW-0413">Isomerase</keyword>
<sequence>MKEEYAFLYLCLAYVPIWLFIFFKRKDLRKKLIRTSIAGAIISPITEYFHFKDYWTPPSVLKYGYIYLEDVIMGAMIISVVATIYETVFSLKLITYRKEKKLRYLFYTMFVLSFIAVYVFTGMLGVNSIFSYCGLFILYAVIMVFFRPDLIKASLWSALLSWVIQMVIYIPLFTFFAPTYWEKYFLLANTKYGITFLNIPYTEMLYFITIGFTMGIFYEFVSGKKRVKI</sequence>
<dbReference type="InterPro" id="IPR017825">
    <property type="entry name" value="Lycopene_cyclase_dom"/>
</dbReference>
<feature type="transmembrane region" description="Helical" evidence="8">
    <location>
        <begin position="158"/>
        <end position="181"/>
    </location>
</feature>
<feature type="transmembrane region" description="Helical" evidence="8">
    <location>
        <begin position="6"/>
        <end position="23"/>
    </location>
</feature>
<evidence type="ECO:0000256" key="3">
    <source>
        <dbReference type="ARBA" id="ARBA00022692"/>
    </source>
</evidence>
<feature type="transmembrane region" description="Helical" evidence="8">
    <location>
        <begin position="32"/>
        <end position="51"/>
    </location>
</feature>
<dbReference type="Pfam" id="PF18916">
    <property type="entry name" value="Lycopene_cyc"/>
    <property type="match status" value="1"/>
</dbReference>
<evidence type="ECO:0000259" key="9">
    <source>
        <dbReference type="Pfam" id="PF18916"/>
    </source>
</evidence>
<reference evidence="10 11" key="1">
    <citation type="submission" date="2020-08" db="EMBL/GenBank/DDBJ databases">
        <title>Polaribacter sp. L12M9 isolated from gut of the Korean scallop.</title>
        <authorList>
            <person name="Jeong Y.S."/>
        </authorList>
    </citation>
    <scope>NUCLEOTIDE SEQUENCE [LARGE SCALE GENOMIC DNA]</scope>
    <source>
        <strain evidence="10 11">L12M9</strain>
    </source>
</reference>
<dbReference type="Proteomes" id="UP000515808">
    <property type="component" value="Chromosome"/>
</dbReference>
<feature type="transmembrane region" description="Helical" evidence="8">
    <location>
        <begin position="104"/>
        <end position="123"/>
    </location>
</feature>
<proteinExistence type="predicted"/>
<evidence type="ECO:0000256" key="6">
    <source>
        <dbReference type="ARBA" id="ARBA00023136"/>
    </source>
</evidence>
<name>A0A7G9L700_9FLAO</name>
<evidence type="ECO:0000256" key="5">
    <source>
        <dbReference type="ARBA" id="ARBA00022989"/>
    </source>
</evidence>
<keyword evidence="3 8" id="KW-0812">Transmembrane</keyword>
<keyword evidence="6 8" id="KW-0472">Membrane</keyword>
<evidence type="ECO:0000256" key="7">
    <source>
        <dbReference type="ARBA" id="ARBA00023235"/>
    </source>
</evidence>
<keyword evidence="5 8" id="KW-1133">Transmembrane helix</keyword>
<dbReference type="GO" id="GO:0016020">
    <property type="term" value="C:membrane"/>
    <property type="evidence" value="ECO:0007669"/>
    <property type="project" value="UniProtKB-SubCell"/>
</dbReference>
<keyword evidence="4" id="KW-0125">Carotenoid biosynthesis</keyword>
<dbReference type="AlphaFoldDB" id="A0A7G9L700"/>
<evidence type="ECO:0000313" key="10">
    <source>
        <dbReference type="EMBL" id="QNM84399.1"/>
    </source>
</evidence>
<gene>
    <name evidence="10" type="ORF">H9W90_09290</name>
</gene>
<dbReference type="GO" id="GO:0016117">
    <property type="term" value="P:carotenoid biosynthetic process"/>
    <property type="evidence" value="ECO:0007669"/>
    <property type="project" value="UniProtKB-KW"/>
</dbReference>
<accession>A0A7G9L700</accession>
<protein>
    <recommendedName>
        <fullName evidence="9">Lycopene cyclase domain-containing protein</fullName>
    </recommendedName>
</protein>
<comment type="subcellular location">
    <subcellularLocation>
        <location evidence="1">Membrane</location>
        <topology evidence="1">Multi-pass membrane protein</topology>
    </subcellularLocation>
</comment>
<evidence type="ECO:0000256" key="2">
    <source>
        <dbReference type="ARBA" id="ARBA00004829"/>
    </source>
</evidence>
<dbReference type="GO" id="GO:0016872">
    <property type="term" value="F:intramolecular lyase activity"/>
    <property type="evidence" value="ECO:0007669"/>
    <property type="project" value="InterPro"/>
</dbReference>
<evidence type="ECO:0000256" key="1">
    <source>
        <dbReference type="ARBA" id="ARBA00004141"/>
    </source>
</evidence>
<feature type="transmembrane region" description="Helical" evidence="8">
    <location>
        <begin position="129"/>
        <end position="146"/>
    </location>
</feature>
<feature type="domain" description="Lycopene cyclase" evidence="9">
    <location>
        <begin position="133"/>
        <end position="220"/>
    </location>
</feature>
<comment type="pathway">
    <text evidence="2">Carotenoid biosynthesis.</text>
</comment>
<evidence type="ECO:0000256" key="4">
    <source>
        <dbReference type="ARBA" id="ARBA00022746"/>
    </source>
</evidence>
<evidence type="ECO:0000313" key="11">
    <source>
        <dbReference type="Proteomes" id="UP000515808"/>
    </source>
</evidence>
<feature type="transmembrane region" description="Helical" evidence="8">
    <location>
        <begin position="71"/>
        <end position="92"/>
    </location>
</feature>
<dbReference type="KEGG" id="ppec:H9W90_09290"/>
<dbReference type="EMBL" id="CP060695">
    <property type="protein sequence ID" value="QNM84399.1"/>
    <property type="molecule type" value="Genomic_DNA"/>
</dbReference>
<evidence type="ECO:0000256" key="8">
    <source>
        <dbReference type="SAM" id="Phobius"/>
    </source>
</evidence>
<dbReference type="RefSeq" id="WP_187481341.1">
    <property type="nucleotide sequence ID" value="NZ_CP060695.1"/>
</dbReference>
<dbReference type="GO" id="GO:0045436">
    <property type="term" value="F:lycopene beta cyclase activity"/>
    <property type="evidence" value="ECO:0007669"/>
    <property type="project" value="UniProtKB-ARBA"/>
</dbReference>
<keyword evidence="11" id="KW-1185">Reference proteome</keyword>